<dbReference type="Pfam" id="PF07715">
    <property type="entry name" value="Plug"/>
    <property type="match status" value="1"/>
</dbReference>
<evidence type="ECO:0000256" key="8">
    <source>
        <dbReference type="PROSITE-ProRule" id="PRU01360"/>
    </source>
</evidence>
<dbReference type="EMBL" id="CP090145">
    <property type="protein sequence ID" value="UOX32225.1"/>
    <property type="molecule type" value="Genomic_DNA"/>
</dbReference>
<keyword evidence="7 8" id="KW-0998">Cell outer membrane</keyword>
<reference evidence="12" key="2">
    <citation type="submission" date="2022-04" db="EMBL/GenBank/DDBJ databases">
        <title>Complete Genome Sequence of Flavobacterium sediminilitoris YSM-43, Isolated from a Tidal Sediment.</title>
        <authorList>
            <person name="Lee P.A."/>
        </authorList>
    </citation>
    <scope>NUCLEOTIDE SEQUENCE</scope>
    <source>
        <strain evidence="12">YSM-43</strain>
    </source>
</reference>
<name>A0ABY4HI59_9FLAO</name>
<feature type="domain" description="TonB-dependent receptor plug" evidence="11">
    <location>
        <begin position="116"/>
        <end position="222"/>
    </location>
</feature>
<dbReference type="InterPro" id="IPR036942">
    <property type="entry name" value="Beta-barrel_TonB_sf"/>
</dbReference>
<evidence type="ECO:0000256" key="5">
    <source>
        <dbReference type="ARBA" id="ARBA00023077"/>
    </source>
</evidence>
<evidence type="ECO:0000256" key="6">
    <source>
        <dbReference type="ARBA" id="ARBA00023136"/>
    </source>
</evidence>
<organism evidence="12 13">
    <name type="scientific">Flavobacterium sediminilitoris</name>
    <dbReference type="NCBI Taxonomy" id="2024526"/>
    <lineage>
        <taxon>Bacteria</taxon>
        <taxon>Pseudomonadati</taxon>
        <taxon>Bacteroidota</taxon>
        <taxon>Flavobacteriia</taxon>
        <taxon>Flavobacteriales</taxon>
        <taxon>Flavobacteriaceae</taxon>
        <taxon>Flavobacterium</taxon>
    </lineage>
</organism>
<evidence type="ECO:0000256" key="4">
    <source>
        <dbReference type="ARBA" id="ARBA00022692"/>
    </source>
</evidence>
<keyword evidence="12" id="KW-0675">Receptor</keyword>
<feature type="domain" description="TonB-dependent receptor-like beta-barrel" evidence="10">
    <location>
        <begin position="395"/>
        <end position="947"/>
    </location>
</feature>
<dbReference type="InterPro" id="IPR039426">
    <property type="entry name" value="TonB-dep_rcpt-like"/>
</dbReference>
<keyword evidence="3 8" id="KW-1134">Transmembrane beta strand</keyword>
<reference evidence="12" key="1">
    <citation type="submission" date="2021-12" db="EMBL/GenBank/DDBJ databases">
        <authorList>
            <person name="Cha I.-T."/>
            <person name="Lee K.-E."/>
            <person name="Park S.-J."/>
        </authorList>
    </citation>
    <scope>NUCLEOTIDE SEQUENCE</scope>
    <source>
        <strain evidence="12">YSM-43</strain>
    </source>
</reference>
<keyword evidence="4 8" id="KW-0812">Transmembrane</keyword>
<dbReference type="Pfam" id="PF13715">
    <property type="entry name" value="CarbopepD_reg_2"/>
    <property type="match status" value="1"/>
</dbReference>
<dbReference type="Pfam" id="PF00593">
    <property type="entry name" value="TonB_dep_Rec_b-barrel"/>
    <property type="match status" value="1"/>
</dbReference>
<dbReference type="NCBIfam" id="TIGR04056">
    <property type="entry name" value="OMP_RagA_SusC"/>
    <property type="match status" value="1"/>
</dbReference>
<protein>
    <submittedName>
        <fullName evidence="12">TonB-dependent receptor</fullName>
    </submittedName>
</protein>
<evidence type="ECO:0000259" key="11">
    <source>
        <dbReference type="Pfam" id="PF07715"/>
    </source>
</evidence>
<evidence type="ECO:0000256" key="7">
    <source>
        <dbReference type="ARBA" id="ARBA00023237"/>
    </source>
</evidence>
<dbReference type="PROSITE" id="PS52016">
    <property type="entry name" value="TONB_DEPENDENT_REC_3"/>
    <property type="match status" value="1"/>
</dbReference>
<dbReference type="InterPro" id="IPR023996">
    <property type="entry name" value="TonB-dep_OMP_SusC/RagA"/>
</dbReference>
<dbReference type="InterPro" id="IPR023997">
    <property type="entry name" value="TonB-dep_OMP_SusC/RagA_CS"/>
</dbReference>
<evidence type="ECO:0000256" key="1">
    <source>
        <dbReference type="ARBA" id="ARBA00004571"/>
    </source>
</evidence>
<dbReference type="InterPro" id="IPR012910">
    <property type="entry name" value="Plug_dom"/>
</dbReference>
<evidence type="ECO:0000256" key="9">
    <source>
        <dbReference type="RuleBase" id="RU003357"/>
    </source>
</evidence>
<comment type="similarity">
    <text evidence="8 9">Belongs to the TonB-dependent receptor family.</text>
</comment>
<comment type="subcellular location">
    <subcellularLocation>
        <location evidence="1 8">Cell outer membrane</location>
        <topology evidence="1 8">Multi-pass membrane protein</topology>
    </subcellularLocation>
</comment>
<dbReference type="Gene3D" id="2.40.170.20">
    <property type="entry name" value="TonB-dependent receptor, beta-barrel domain"/>
    <property type="match status" value="1"/>
</dbReference>
<evidence type="ECO:0000259" key="10">
    <source>
        <dbReference type="Pfam" id="PF00593"/>
    </source>
</evidence>
<accession>A0ABY4HI59</accession>
<evidence type="ECO:0000313" key="12">
    <source>
        <dbReference type="EMBL" id="UOX32225.1"/>
    </source>
</evidence>
<dbReference type="Gene3D" id="2.170.130.10">
    <property type="entry name" value="TonB-dependent receptor, plug domain"/>
    <property type="match status" value="1"/>
</dbReference>
<proteinExistence type="inferred from homology"/>
<keyword evidence="5 9" id="KW-0798">TonB box</keyword>
<dbReference type="Proteomes" id="UP000830454">
    <property type="component" value="Chromosome"/>
</dbReference>
<keyword evidence="2 8" id="KW-0813">Transport</keyword>
<keyword evidence="13" id="KW-1185">Reference proteome</keyword>
<dbReference type="InterPro" id="IPR000531">
    <property type="entry name" value="Beta-barrel_TonB"/>
</dbReference>
<dbReference type="InterPro" id="IPR008969">
    <property type="entry name" value="CarboxyPept-like_regulatory"/>
</dbReference>
<evidence type="ECO:0000313" key="13">
    <source>
        <dbReference type="Proteomes" id="UP000830454"/>
    </source>
</evidence>
<dbReference type="RefSeq" id="WP_246914764.1">
    <property type="nucleotide sequence ID" value="NZ_CP090145.1"/>
</dbReference>
<dbReference type="SUPFAM" id="SSF49464">
    <property type="entry name" value="Carboxypeptidase regulatory domain-like"/>
    <property type="match status" value="1"/>
</dbReference>
<evidence type="ECO:0000256" key="2">
    <source>
        <dbReference type="ARBA" id="ARBA00022448"/>
    </source>
</evidence>
<dbReference type="NCBIfam" id="TIGR04057">
    <property type="entry name" value="SusC_RagA_signa"/>
    <property type="match status" value="1"/>
</dbReference>
<sequence length="983" mass="108728">MRSKFKWISTLILAIFIQFSFSQEKEIRGTVSDELGPIPGANVVVKGTSRGVTADFDGNYSIKASQGDVLVFSFVGKKTLTVQVGQSSQYNVTLEDDVIKGNEVVVSGYFSETRGKVTGSISTIKAETIENVPLGSFDQILQGQAPGITVQSGSGQPGRAAKVRIRGTSSINGGNNPLYILDGVPISAGDFASLNANDFENVSVLKDASSTSIYGSRASGGVIVITSKKGKFNEDTQFTYRSQIGFTQIGKPNFEMMDSFQLLNFQRLIGSGLGAGKTDAEIAEIAKVNTDWADVFFRTGKTTSHELSVRGGSEKTRFYNSLSYFEQEGIAERSDLQRFTFRSNMENKASDKTTLGYNISLNFSKQNEIDSEGAVALQNPYAAAYLGSPYHPVYNADGSYAVGPGRVGPNAYENLVENQRYRNQIKVVGSVYGERELARNLKARVDFGVDFTNNYTVRSADPATQSGISTTPGNRGFYRQDNDYFAKFNTTSRLVYSNTFAEKHDFEASVFLEYIKEHFKSGGFTGYGINPSLVGYPSGITTGSTANGLIPATRGTDVENGLLSYFGVVKYGYDDRYKLDLSFRRDASNRFSDANKWGTFWSVGSSWNIHREAFMENNSLFQELRLRVSYGTTGNQQGINSFQQFATWGGTGFAYGGASGIGQTSIPNPQLQWEEGTKANIGVDFAIFNRRLTGTVEYYNNTTDKLFIQQTLPLESGLGVLDVNAGKMSNKGFDVNLEGFIVRNDNLSFSLYGNFNYNKNNIESLGQVSEFVLGTSIVREGLPFGSHFAVGWAGVNPANGEPLYYDSNGNVTNNFSDDNATANWGTYEPVYSGGFGHRLSYKGFDFSTLFTFAGDYFRYNNQTFFQENPNFAQYNLSTAMLNMWQNPGDITEIQSYQYNREFSSKDIEDASYLRFRNVQVGYSFSKKALSGIKYIDNIRIYAQAQNLATWTKFTGFDPEDDNNIAQYEYPTPRIYTFGVDVKF</sequence>
<gene>
    <name evidence="12" type="ORF">LXD69_09160</name>
</gene>
<keyword evidence="6 8" id="KW-0472">Membrane</keyword>
<evidence type="ECO:0000256" key="3">
    <source>
        <dbReference type="ARBA" id="ARBA00022452"/>
    </source>
</evidence>
<dbReference type="Gene3D" id="2.60.40.1120">
    <property type="entry name" value="Carboxypeptidase-like, regulatory domain"/>
    <property type="match status" value="1"/>
</dbReference>
<dbReference type="SUPFAM" id="SSF56935">
    <property type="entry name" value="Porins"/>
    <property type="match status" value="1"/>
</dbReference>
<dbReference type="InterPro" id="IPR037066">
    <property type="entry name" value="Plug_dom_sf"/>
</dbReference>